<dbReference type="Gene3D" id="3.30.930.10">
    <property type="entry name" value="Bira Bifunctional Protein, Domain 2"/>
    <property type="match status" value="1"/>
</dbReference>
<gene>
    <name evidence="2" type="ORF">P0082_12335</name>
</gene>
<dbReference type="EMBL" id="CP123443">
    <property type="protein sequence ID" value="WGK69244.1"/>
    <property type="molecule type" value="Genomic_DNA"/>
</dbReference>
<evidence type="ECO:0000313" key="2">
    <source>
        <dbReference type="EMBL" id="WGK69244.1"/>
    </source>
</evidence>
<proteinExistence type="predicted"/>
<dbReference type="RefSeq" id="WP_326927432.1">
    <property type="nucleotide sequence ID" value="NZ_CP123443.1"/>
</dbReference>
<feature type="domain" description="BPL/LPL catalytic" evidence="1">
    <location>
        <begin position="54"/>
        <end position="169"/>
    </location>
</feature>
<dbReference type="PANTHER" id="PTHR12835:SF5">
    <property type="entry name" value="BIOTIN--PROTEIN LIGASE"/>
    <property type="match status" value="1"/>
</dbReference>
<evidence type="ECO:0000259" key="1">
    <source>
        <dbReference type="Pfam" id="PF03099"/>
    </source>
</evidence>
<dbReference type="InterPro" id="IPR004143">
    <property type="entry name" value="BPL_LPL_catalytic"/>
</dbReference>
<evidence type="ECO:0000313" key="3">
    <source>
        <dbReference type="Proteomes" id="UP001228690"/>
    </source>
</evidence>
<dbReference type="InterPro" id="IPR045864">
    <property type="entry name" value="aa-tRNA-synth_II/BPL/LPL"/>
</dbReference>
<dbReference type="SUPFAM" id="SSF55681">
    <property type="entry name" value="Class II aaRS and biotin synthetases"/>
    <property type="match status" value="1"/>
</dbReference>
<dbReference type="Proteomes" id="UP001228690">
    <property type="component" value="Chromosome"/>
</dbReference>
<protein>
    <recommendedName>
        <fullName evidence="1">BPL/LPL catalytic domain-containing protein</fullName>
    </recommendedName>
</protein>
<sequence>MTDIQFFGTTQEFREVAARSPAWRSISEDRRAAASEEFRHHNGVRKAAIFARCNSTFDVLRELEEQQGFSCWDWVMACYQEQGRGQYGRQWQSPLGNLCVSQLLPDFPGSGEGLARQSLSEYRNLLPMLVVGVIVGVLQDCGYPVLLKWPNDIVLAGRIPGKAGGLLLEHRNGSLALGLGLNFAPVQEFSHLQKANLQETNLNGPGQANADLPVLPIVSLPWPPDNQDSQFSLPDLWQLCSDELRRAWQRWLQLDGPSLHRQVENILAFRGEMVQFFEFETFSEADSNQTPRVRCTHGCLHGLGAHGELILETPTGFQHKLRGSLRPIDS</sequence>
<name>A0ABY8MGZ0_9SPIO</name>
<organism evidence="2 3">
    <name type="scientific">Candidatus Haliotispira prima</name>
    <dbReference type="NCBI Taxonomy" id="3034016"/>
    <lineage>
        <taxon>Bacteria</taxon>
        <taxon>Pseudomonadati</taxon>
        <taxon>Spirochaetota</taxon>
        <taxon>Spirochaetia</taxon>
        <taxon>Spirochaetales</taxon>
        <taxon>Spirochaetaceae</taxon>
        <taxon>Candidatus Haliotispira</taxon>
    </lineage>
</organism>
<accession>A0ABY8MGZ0</accession>
<dbReference type="Pfam" id="PF03099">
    <property type="entry name" value="BPL_LplA_LipB"/>
    <property type="match status" value="1"/>
</dbReference>
<dbReference type="PANTHER" id="PTHR12835">
    <property type="entry name" value="BIOTIN PROTEIN LIGASE"/>
    <property type="match status" value="1"/>
</dbReference>
<reference evidence="2 3" key="1">
    <citation type="submission" date="2023-04" db="EMBL/GenBank/DDBJ databases">
        <title>Spirochaete genome identified in red abalone sample constitutes a novel genus.</title>
        <authorList>
            <person name="Sharma S.P."/>
            <person name="Purcell C.M."/>
            <person name="Hyde J.R."/>
            <person name="Severin A.J."/>
        </authorList>
    </citation>
    <scope>NUCLEOTIDE SEQUENCE [LARGE SCALE GENOMIC DNA]</scope>
    <source>
        <strain evidence="2 3">SP-2023</strain>
    </source>
</reference>
<keyword evidence="3" id="KW-1185">Reference proteome</keyword>